<dbReference type="Proteomes" id="UP001292094">
    <property type="component" value="Unassembled WGS sequence"/>
</dbReference>
<evidence type="ECO:0000313" key="1">
    <source>
        <dbReference type="EMBL" id="KAK4310537.1"/>
    </source>
</evidence>
<accession>A0AAE1PP34</accession>
<evidence type="ECO:0000313" key="2">
    <source>
        <dbReference type="Proteomes" id="UP001292094"/>
    </source>
</evidence>
<gene>
    <name evidence="1" type="ORF">Pmani_017894</name>
</gene>
<dbReference type="AlphaFoldDB" id="A0AAE1PP34"/>
<protein>
    <submittedName>
        <fullName evidence="1">Uncharacterized protein</fullName>
    </submittedName>
</protein>
<dbReference type="EMBL" id="JAWZYT010001627">
    <property type="protein sequence ID" value="KAK4310537.1"/>
    <property type="molecule type" value="Genomic_DNA"/>
</dbReference>
<comment type="caution">
    <text evidence="1">The sequence shown here is derived from an EMBL/GenBank/DDBJ whole genome shotgun (WGS) entry which is preliminary data.</text>
</comment>
<reference evidence="1" key="1">
    <citation type="submission" date="2023-11" db="EMBL/GenBank/DDBJ databases">
        <title>Genome assemblies of two species of porcelain crab, Petrolisthes cinctipes and Petrolisthes manimaculis (Anomura: Porcellanidae).</title>
        <authorList>
            <person name="Angst P."/>
        </authorList>
    </citation>
    <scope>NUCLEOTIDE SEQUENCE</scope>
    <source>
        <strain evidence="1">PB745_02</strain>
        <tissue evidence="1">Gill</tissue>
    </source>
</reference>
<proteinExistence type="predicted"/>
<keyword evidence="2" id="KW-1185">Reference proteome</keyword>
<name>A0AAE1PP34_9EUCA</name>
<sequence>MDQLERPALHQDDYELMIMTVMRETRLPTRSFTSPRTAFNWTGSGLPYAPHNATGLLYAPPNAVGLNYYTPLNADELNFAHLDSNRINYLTVDSLTLTWTPFPFTWTHQDSSTTTTTRTLPLPSPNPFTSPGFFTWTNTFLIPPLTGIETPLRDYKYIAILYSHLSGS</sequence>
<organism evidence="1 2">
    <name type="scientific">Petrolisthes manimaculis</name>
    <dbReference type="NCBI Taxonomy" id="1843537"/>
    <lineage>
        <taxon>Eukaryota</taxon>
        <taxon>Metazoa</taxon>
        <taxon>Ecdysozoa</taxon>
        <taxon>Arthropoda</taxon>
        <taxon>Crustacea</taxon>
        <taxon>Multicrustacea</taxon>
        <taxon>Malacostraca</taxon>
        <taxon>Eumalacostraca</taxon>
        <taxon>Eucarida</taxon>
        <taxon>Decapoda</taxon>
        <taxon>Pleocyemata</taxon>
        <taxon>Anomura</taxon>
        <taxon>Galatheoidea</taxon>
        <taxon>Porcellanidae</taxon>
        <taxon>Petrolisthes</taxon>
    </lineage>
</organism>